<dbReference type="Pfam" id="PF13649">
    <property type="entry name" value="Methyltransf_25"/>
    <property type="match status" value="1"/>
</dbReference>
<keyword evidence="4" id="KW-1185">Reference proteome</keyword>
<reference evidence="3" key="1">
    <citation type="journal article" date="2023" name="Mol. Phylogenet. Evol.">
        <title>Genome-scale phylogeny and comparative genomics of the fungal order Sordariales.</title>
        <authorList>
            <person name="Hensen N."/>
            <person name="Bonometti L."/>
            <person name="Westerberg I."/>
            <person name="Brannstrom I.O."/>
            <person name="Guillou S."/>
            <person name="Cros-Aarteil S."/>
            <person name="Calhoun S."/>
            <person name="Haridas S."/>
            <person name="Kuo A."/>
            <person name="Mondo S."/>
            <person name="Pangilinan J."/>
            <person name="Riley R."/>
            <person name="LaButti K."/>
            <person name="Andreopoulos B."/>
            <person name="Lipzen A."/>
            <person name="Chen C."/>
            <person name="Yan M."/>
            <person name="Daum C."/>
            <person name="Ng V."/>
            <person name="Clum A."/>
            <person name="Steindorff A."/>
            <person name="Ohm R.A."/>
            <person name="Martin F."/>
            <person name="Silar P."/>
            <person name="Natvig D.O."/>
            <person name="Lalanne C."/>
            <person name="Gautier V."/>
            <person name="Ament-Velasquez S.L."/>
            <person name="Kruys A."/>
            <person name="Hutchinson M.I."/>
            <person name="Powell A.J."/>
            <person name="Barry K."/>
            <person name="Miller A.N."/>
            <person name="Grigoriev I.V."/>
            <person name="Debuchy R."/>
            <person name="Gladieux P."/>
            <person name="Hiltunen Thoren M."/>
            <person name="Johannesson H."/>
        </authorList>
    </citation>
    <scope>NUCLEOTIDE SEQUENCE</scope>
    <source>
        <strain evidence="3">CBS 958.72</strain>
    </source>
</reference>
<dbReference type="SUPFAM" id="SSF53335">
    <property type="entry name" value="S-adenosyl-L-methionine-dependent methyltransferases"/>
    <property type="match status" value="1"/>
</dbReference>
<organism evidence="3 4">
    <name type="scientific">Lasiosphaeria ovina</name>
    <dbReference type="NCBI Taxonomy" id="92902"/>
    <lineage>
        <taxon>Eukaryota</taxon>
        <taxon>Fungi</taxon>
        <taxon>Dikarya</taxon>
        <taxon>Ascomycota</taxon>
        <taxon>Pezizomycotina</taxon>
        <taxon>Sordariomycetes</taxon>
        <taxon>Sordariomycetidae</taxon>
        <taxon>Sordariales</taxon>
        <taxon>Lasiosphaeriaceae</taxon>
        <taxon>Lasiosphaeria</taxon>
    </lineage>
</organism>
<dbReference type="InterPro" id="IPR041698">
    <property type="entry name" value="Methyltransf_25"/>
</dbReference>
<sequence length="305" mass="33007">MAEPQVQDAGSSAGMAPNRLDEQHIFTTQTLGFLIHPNIPALPPNAKIADIGTGTGIWLLDVAKTVPATCELRGFDVSASSFPARETWPANVTFATHDMNAPFAAAELGTYDVVAVRFVSGATPRAAWARAVANLATLLRPAAGWLQWIDSANFALYNSVPGASRAACQQIYDGLRPFRPEPRSSAARTGDGDDDDAEAAVIGLMMREPGNLRRPDVWRALGLVDVHEDVFSTDRLQDPGLRLRDRGTRNVIECFVGCLQSLVGVEGSGWTRERIERLNAEAMREIDAGVYHTLDQICIVGRRAG</sequence>
<feature type="region of interest" description="Disordered" evidence="1">
    <location>
        <begin position="176"/>
        <end position="195"/>
    </location>
</feature>
<reference evidence="3" key="2">
    <citation type="submission" date="2023-06" db="EMBL/GenBank/DDBJ databases">
        <authorList>
            <consortium name="Lawrence Berkeley National Laboratory"/>
            <person name="Haridas S."/>
            <person name="Hensen N."/>
            <person name="Bonometti L."/>
            <person name="Westerberg I."/>
            <person name="Brannstrom I.O."/>
            <person name="Guillou S."/>
            <person name="Cros-Aarteil S."/>
            <person name="Calhoun S."/>
            <person name="Kuo A."/>
            <person name="Mondo S."/>
            <person name="Pangilinan J."/>
            <person name="Riley R."/>
            <person name="Labutti K."/>
            <person name="Andreopoulos B."/>
            <person name="Lipzen A."/>
            <person name="Chen C."/>
            <person name="Yanf M."/>
            <person name="Daum C."/>
            <person name="Ng V."/>
            <person name="Clum A."/>
            <person name="Steindorff A."/>
            <person name="Ohm R."/>
            <person name="Martin F."/>
            <person name="Silar P."/>
            <person name="Natvig D."/>
            <person name="Lalanne C."/>
            <person name="Gautier V."/>
            <person name="Ament-Velasquez S.L."/>
            <person name="Kruys A."/>
            <person name="Hutchinson M.I."/>
            <person name="Powell A.J."/>
            <person name="Barry K."/>
            <person name="Miller A.N."/>
            <person name="Grigoriev I.V."/>
            <person name="Debuchy R."/>
            <person name="Gladieux P."/>
            <person name="Thoren M.H."/>
            <person name="Johannesson H."/>
        </authorList>
    </citation>
    <scope>NUCLEOTIDE SEQUENCE</scope>
    <source>
        <strain evidence="3">CBS 958.72</strain>
    </source>
</reference>
<evidence type="ECO:0000259" key="2">
    <source>
        <dbReference type="Pfam" id="PF13649"/>
    </source>
</evidence>
<gene>
    <name evidence="3" type="ORF">B0T24DRAFT_656869</name>
</gene>
<dbReference type="AlphaFoldDB" id="A0AAE0NC74"/>
<dbReference type="Proteomes" id="UP001287356">
    <property type="component" value="Unassembled WGS sequence"/>
</dbReference>
<accession>A0AAE0NC74</accession>
<dbReference type="EMBL" id="JAULSN010000003">
    <property type="protein sequence ID" value="KAK3377279.1"/>
    <property type="molecule type" value="Genomic_DNA"/>
</dbReference>
<protein>
    <recommendedName>
        <fullName evidence="2">Methyltransferase domain-containing protein</fullName>
    </recommendedName>
</protein>
<proteinExistence type="predicted"/>
<evidence type="ECO:0000313" key="3">
    <source>
        <dbReference type="EMBL" id="KAK3377279.1"/>
    </source>
</evidence>
<name>A0AAE0NC74_9PEZI</name>
<dbReference type="InterPro" id="IPR029063">
    <property type="entry name" value="SAM-dependent_MTases_sf"/>
</dbReference>
<evidence type="ECO:0000313" key="4">
    <source>
        <dbReference type="Proteomes" id="UP001287356"/>
    </source>
</evidence>
<evidence type="ECO:0000256" key="1">
    <source>
        <dbReference type="SAM" id="MobiDB-lite"/>
    </source>
</evidence>
<comment type="caution">
    <text evidence="3">The sequence shown here is derived from an EMBL/GenBank/DDBJ whole genome shotgun (WGS) entry which is preliminary data.</text>
</comment>
<feature type="domain" description="Methyltransferase" evidence="2">
    <location>
        <begin position="48"/>
        <end position="141"/>
    </location>
</feature>
<dbReference type="CDD" id="cd02440">
    <property type="entry name" value="AdoMet_MTases"/>
    <property type="match status" value="1"/>
</dbReference>
<dbReference type="Gene3D" id="3.40.50.150">
    <property type="entry name" value="Vaccinia Virus protein VP39"/>
    <property type="match status" value="1"/>
</dbReference>